<organism evidence="9 10">
    <name type="scientific">Sarcoptes scabiei</name>
    <name type="common">Itch mite</name>
    <name type="synonym">Acarus scabiei</name>
    <dbReference type="NCBI Taxonomy" id="52283"/>
    <lineage>
        <taxon>Eukaryota</taxon>
        <taxon>Metazoa</taxon>
        <taxon>Ecdysozoa</taxon>
        <taxon>Arthropoda</taxon>
        <taxon>Chelicerata</taxon>
        <taxon>Arachnida</taxon>
        <taxon>Acari</taxon>
        <taxon>Acariformes</taxon>
        <taxon>Sarcoptiformes</taxon>
        <taxon>Astigmata</taxon>
        <taxon>Psoroptidia</taxon>
        <taxon>Sarcoptoidea</taxon>
        <taxon>Sarcoptidae</taxon>
        <taxon>Sarcoptinae</taxon>
        <taxon>Sarcoptes</taxon>
    </lineage>
</organism>
<dbReference type="GO" id="GO:0000506">
    <property type="term" value="C:glycosylphosphatidylinositol-N-acetylglucosaminyltransferase (GPI-GnT) complex"/>
    <property type="evidence" value="ECO:0007669"/>
    <property type="project" value="TreeGrafter"/>
</dbReference>
<evidence type="ECO:0000256" key="6">
    <source>
        <dbReference type="ARBA" id="ARBA00032160"/>
    </source>
</evidence>
<evidence type="ECO:0000313" key="10">
    <source>
        <dbReference type="Proteomes" id="UP000616769"/>
    </source>
</evidence>
<sequence length="415" mass="47137">MASDFFYPNIGGVESHIYQLAQCLLKKGHKVIVITHAYDDRRGIRYMTSGLKVYYLPFLVIYNQCTLPTLFNSFPIVRYILIRERIEIVHGHSAFSALAHEVMFHAKTLGLKTVFTDHSLFGFADASAIITNKLLKVMLSVCNRVICVSHTGKENTALRAGVSPNRIFVIPHPVDTDIFRPLSTSPDIGLPKRNRFVSCSGEGPKRITIEEIVERNSLQSRVKLLGHINPEKVRDVMVQGEIFLNCSLTEAFCIAIIEAAACGLQIISTKVGGIPEVLPEELIWFAEPSVEGIFKGISKAINDRIEGRIIAPKKAHDMVKSFYQWDDILSRILKVYDSVQSDPIETIDDRMRKFWNFDLATGIFFLFITVVCHFLYNFYSFFVPIESIDIAPEFDYNKLMSRNKNNENNSNENKE</sequence>
<dbReference type="GO" id="GO:0006506">
    <property type="term" value="P:GPI anchor biosynthetic process"/>
    <property type="evidence" value="ECO:0007669"/>
    <property type="project" value="UniProtKB-KW"/>
</dbReference>
<evidence type="ECO:0000256" key="4">
    <source>
        <dbReference type="ARBA" id="ARBA00022676"/>
    </source>
</evidence>
<dbReference type="InterPro" id="IPR013234">
    <property type="entry name" value="PIGA_GPI_anchor_biosynthesis"/>
</dbReference>
<evidence type="ECO:0000256" key="2">
    <source>
        <dbReference type="ARBA" id="ARBA00012420"/>
    </source>
</evidence>
<keyword evidence="4" id="KW-0328">Glycosyltransferase</keyword>
<dbReference type="AlphaFoldDB" id="A0A132A302"/>
<comment type="pathway">
    <text evidence="1">Glycolipid biosynthesis; glycosylphosphatidylinositol-anchor biosynthesis.</text>
</comment>
<evidence type="ECO:0000256" key="1">
    <source>
        <dbReference type="ARBA" id="ARBA00004687"/>
    </source>
</evidence>
<protein>
    <recommendedName>
        <fullName evidence="2">phosphatidylinositol N-acetylglucosaminyltransferase</fullName>
        <ecNumber evidence="2">2.4.1.198</ecNumber>
    </recommendedName>
    <alternativeName>
        <fullName evidence="6">GlcNAc-PI synthesis protein</fullName>
    </alternativeName>
</protein>
<evidence type="ECO:0000256" key="5">
    <source>
        <dbReference type="ARBA" id="ARBA00022679"/>
    </source>
</evidence>
<evidence type="ECO:0000259" key="8">
    <source>
        <dbReference type="Pfam" id="PF08288"/>
    </source>
</evidence>
<keyword evidence="3" id="KW-0337">GPI-anchor biosynthesis</keyword>
<dbReference type="PANTHER" id="PTHR45871">
    <property type="entry name" value="N-ACETYLGLUCOSAMINYL-PHOSPHATIDYLINOSITOL BIOSYNTHETIC PROTEIN"/>
    <property type="match status" value="1"/>
</dbReference>
<feature type="domain" description="PIGA GPI anchor biosynthesis" evidence="8">
    <location>
        <begin position="36"/>
        <end position="125"/>
    </location>
</feature>
<evidence type="ECO:0000313" key="9">
    <source>
        <dbReference type="EMBL" id="KPM05396.1"/>
    </source>
</evidence>
<dbReference type="FunFam" id="3.40.50.2000:FF:000026">
    <property type="entry name" value="Phosphatidylinositol N-acetylglucosaminyltransferase subunit A"/>
    <property type="match status" value="1"/>
</dbReference>
<dbReference type="InterPro" id="IPR001296">
    <property type="entry name" value="Glyco_trans_1"/>
</dbReference>
<evidence type="ECO:0000256" key="3">
    <source>
        <dbReference type="ARBA" id="ARBA00022502"/>
    </source>
</evidence>
<dbReference type="Pfam" id="PF00534">
    <property type="entry name" value="Glycos_transf_1"/>
    <property type="match status" value="1"/>
</dbReference>
<comment type="caution">
    <text evidence="9">The sequence shown here is derived from an EMBL/GenBank/DDBJ whole genome shotgun (WGS) entry which is preliminary data.</text>
</comment>
<dbReference type="PANTHER" id="PTHR45871:SF1">
    <property type="entry name" value="PHOSPHATIDYLINOSITOL N-ACETYLGLUCOSAMINYLTRANSFERASE SUBUNIT A"/>
    <property type="match status" value="1"/>
</dbReference>
<dbReference type="Pfam" id="PF08288">
    <property type="entry name" value="PIGA"/>
    <property type="match status" value="1"/>
</dbReference>
<proteinExistence type="predicted"/>
<dbReference type="SUPFAM" id="SSF53756">
    <property type="entry name" value="UDP-Glycosyltransferase/glycogen phosphorylase"/>
    <property type="match status" value="1"/>
</dbReference>
<dbReference type="EC" id="2.4.1.198" evidence="2"/>
<dbReference type="GO" id="GO:0017176">
    <property type="term" value="F:phosphatidylinositol N-acetylglucosaminyltransferase activity"/>
    <property type="evidence" value="ECO:0007669"/>
    <property type="project" value="UniProtKB-EC"/>
</dbReference>
<evidence type="ECO:0000259" key="7">
    <source>
        <dbReference type="Pfam" id="PF00534"/>
    </source>
</evidence>
<dbReference type="Gene3D" id="3.40.50.2000">
    <property type="entry name" value="Glycogen Phosphorylase B"/>
    <property type="match status" value="3"/>
</dbReference>
<reference evidence="9 10" key="1">
    <citation type="journal article" date="2015" name="Parasit. Vectors">
        <title>Draft genome of the scabies mite.</title>
        <authorList>
            <person name="Rider S.D.Jr."/>
            <person name="Morgan M.S."/>
            <person name="Arlian L.G."/>
        </authorList>
    </citation>
    <scope>NUCLEOTIDE SEQUENCE [LARGE SCALE GENOMIC DNA]</scope>
    <source>
        <strain evidence="9">Arlian Lab</strain>
    </source>
</reference>
<dbReference type="VEuPathDB" id="VectorBase:SSCA004050"/>
<gene>
    <name evidence="9" type="ORF">QR98_0038580</name>
</gene>
<feature type="domain" description="Glycosyl transferase family 1" evidence="7">
    <location>
        <begin position="200"/>
        <end position="319"/>
    </location>
</feature>
<accession>A0A132A302</accession>
<keyword evidence="5" id="KW-0808">Transferase</keyword>
<dbReference type="OrthoDB" id="734129at2759"/>
<dbReference type="EMBL" id="JXLN01010244">
    <property type="protein sequence ID" value="KPM05396.1"/>
    <property type="molecule type" value="Genomic_DNA"/>
</dbReference>
<name>A0A132A302_SARSC</name>
<dbReference type="Proteomes" id="UP000616769">
    <property type="component" value="Unassembled WGS sequence"/>
</dbReference>